<name>A0ABQ3A7H3_9ACTN</name>
<gene>
    <name evidence="3" type="ORF">GCM10010326_31870</name>
</gene>
<keyword evidence="4" id="KW-1185">Reference proteome</keyword>
<sequence>MRARFRSIAALLLPVAASVAFVLTAQGNTSAPAHQIADPATTTATAPAPVPSGDSGDGFSWG</sequence>
<comment type="caution">
    <text evidence="3">The sequence shown here is derived from an EMBL/GenBank/DDBJ whole genome shotgun (WGS) entry which is preliminary data.</text>
</comment>
<dbReference type="RefSeq" id="WP_161255055.1">
    <property type="nucleotide sequence ID" value="NZ_BMUU01000004.1"/>
</dbReference>
<reference evidence="4" key="1">
    <citation type="journal article" date="2019" name="Int. J. Syst. Evol. Microbiol.">
        <title>The Global Catalogue of Microorganisms (GCM) 10K type strain sequencing project: providing services to taxonomists for standard genome sequencing and annotation.</title>
        <authorList>
            <consortium name="The Broad Institute Genomics Platform"/>
            <consortium name="The Broad Institute Genome Sequencing Center for Infectious Disease"/>
            <person name="Wu L."/>
            <person name="Ma J."/>
        </authorList>
    </citation>
    <scope>NUCLEOTIDE SEQUENCE [LARGE SCALE GENOMIC DNA]</scope>
    <source>
        <strain evidence="4">JCM 4594</strain>
    </source>
</reference>
<keyword evidence="2" id="KW-0732">Signal</keyword>
<dbReference type="GeneID" id="96291152"/>
<proteinExistence type="predicted"/>
<dbReference type="EMBL" id="BMUU01000004">
    <property type="protein sequence ID" value="GGY35318.1"/>
    <property type="molecule type" value="Genomic_DNA"/>
</dbReference>
<feature type="region of interest" description="Disordered" evidence="1">
    <location>
        <begin position="31"/>
        <end position="62"/>
    </location>
</feature>
<evidence type="ECO:0000256" key="1">
    <source>
        <dbReference type="SAM" id="MobiDB-lite"/>
    </source>
</evidence>
<evidence type="ECO:0000313" key="3">
    <source>
        <dbReference type="EMBL" id="GGY35318.1"/>
    </source>
</evidence>
<evidence type="ECO:0000256" key="2">
    <source>
        <dbReference type="SAM" id="SignalP"/>
    </source>
</evidence>
<protein>
    <submittedName>
        <fullName evidence="3">Uncharacterized protein</fullName>
    </submittedName>
</protein>
<evidence type="ECO:0000313" key="4">
    <source>
        <dbReference type="Proteomes" id="UP000600946"/>
    </source>
</evidence>
<accession>A0ABQ3A7H3</accession>
<organism evidence="3 4">
    <name type="scientific">Streptomyces xanthochromogenes</name>
    <dbReference type="NCBI Taxonomy" id="67384"/>
    <lineage>
        <taxon>Bacteria</taxon>
        <taxon>Bacillati</taxon>
        <taxon>Actinomycetota</taxon>
        <taxon>Actinomycetes</taxon>
        <taxon>Kitasatosporales</taxon>
        <taxon>Streptomycetaceae</taxon>
        <taxon>Streptomyces</taxon>
    </lineage>
</organism>
<feature type="signal peptide" evidence="2">
    <location>
        <begin position="1"/>
        <end position="25"/>
    </location>
</feature>
<dbReference type="Proteomes" id="UP000600946">
    <property type="component" value="Unassembled WGS sequence"/>
</dbReference>
<feature type="chain" id="PRO_5047010667" evidence="2">
    <location>
        <begin position="26"/>
        <end position="62"/>
    </location>
</feature>